<evidence type="ECO:0000313" key="2">
    <source>
        <dbReference type="Proteomes" id="UP000006052"/>
    </source>
</evidence>
<proteinExistence type="predicted"/>
<sequence>MFSDYDTPTPASVYLIINPDQKVEYLRLFDCGWLFSFIEREVSAYRLCKDRDIPDNWLMEYRFKDQSLIPPFSNTDNGDYLSRLLPVTNSLGIWPSNVVRLRDAVFCHKMHIEPLSEQGSHDVLLNHPHFTSSSNYYDDKLVKEGNYQFPCWKALESERGVLLFSETENGKLAFRKYWQYLTDHFFDPKFHIEFLNEYHVPKFMDPYASHVDRFYDLRIKRSIERESITPIPQEFFAPRELVRTGFCQQRFDMTPTGKNYELFAVGMHIYKEIKVTLDNYRLASLLHLCECGEPIHHLSPEKHQQCPYEADLNAIREKFYNKPSEEQEKAYREYGEKHLKEEFPLYWQKIAEHQTPEQEKATTPKIKI</sequence>
<name>I3YNB2_ALIFI</name>
<dbReference type="EMBL" id="CP003274">
    <property type="protein sequence ID" value="AFL78480.1"/>
    <property type="molecule type" value="Genomic_DNA"/>
</dbReference>
<dbReference type="Pfam" id="PF19513">
    <property type="entry name" value="DUF6047"/>
    <property type="match status" value="1"/>
</dbReference>
<dbReference type="Proteomes" id="UP000006052">
    <property type="component" value="Chromosome"/>
</dbReference>
<dbReference type="STRING" id="679935.Alfi_2196"/>
<reference evidence="2" key="1">
    <citation type="journal article" date="2013" name="Stand. Genomic Sci.">
        <title>Complete genome sequence of the bile-resistant pigment-producing anaerobe Alistipes finegoldii type strain (AHN2437(T)).</title>
        <authorList>
            <person name="Mavromatis K."/>
            <person name="Stackebrandt E."/>
            <person name="Munk C."/>
            <person name="Lapidus A."/>
            <person name="Nolan M."/>
            <person name="Lucas S."/>
            <person name="Hammon N."/>
            <person name="Deshpande S."/>
            <person name="Cheng J.F."/>
            <person name="Tapia R."/>
            <person name="Goodwin L.A."/>
            <person name="Pitluck S."/>
            <person name="Liolios K."/>
            <person name="Pagani I."/>
            <person name="Ivanova N."/>
            <person name="Mikhailova N."/>
            <person name="Huntemann M."/>
            <person name="Pati A."/>
            <person name="Chen A."/>
            <person name="Palaniappan K."/>
            <person name="Land M."/>
            <person name="Hauser L."/>
            <person name="Rohde M."/>
            <person name="Gronow S."/>
            <person name="Goker M."/>
            <person name="Detter J.C."/>
            <person name="Bristow J."/>
            <person name="Eisen J.A."/>
            <person name="Markowitz V."/>
            <person name="Hugenholtz P."/>
            <person name="Kyrpides N.C."/>
            <person name="Klenk H.P."/>
            <person name="Woyke T."/>
        </authorList>
    </citation>
    <scope>NUCLEOTIDE SEQUENCE</scope>
    <source>
        <strain evidence="2">DSM 17242 / JCM 16770 / AHN 2437 / CCUG 46020 / CIP 107999</strain>
    </source>
</reference>
<dbReference type="PATRIC" id="fig|679935.3.peg.2114"/>
<evidence type="ECO:0000313" key="1">
    <source>
        <dbReference type="EMBL" id="AFL78480.1"/>
    </source>
</evidence>
<dbReference type="eggNOG" id="ENOG50343XH">
    <property type="taxonomic scope" value="Bacteria"/>
</dbReference>
<protein>
    <submittedName>
        <fullName evidence="1">Uncharacterized protein</fullName>
    </submittedName>
</protein>
<dbReference type="AlphaFoldDB" id="I3YNB2"/>
<gene>
    <name evidence="1" type="ordered locus">Alfi_2196</name>
</gene>
<dbReference type="KEGG" id="afd:Alfi_2196"/>
<dbReference type="InterPro" id="IPR046110">
    <property type="entry name" value="DUF6047"/>
</dbReference>
<organism evidence="1 2">
    <name type="scientific">Alistipes finegoldii (strain DSM 17242 / JCM 16770 / CCUG 46020 / CIP 107999 / KCTC 15236 / AHN 2437)</name>
    <dbReference type="NCBI Taxonomy" id="679935"/>
    <lineage>
        <taxon>Bacteria</taxon>
        <taxon>Pseudomonadati</taxon>
        <taxon>Bacteroidota</taxon>
        <taxon>Bacteroidia</taxon>
        <taxon>Bacteroidales</taxon>
        <taxon>Rikenellaceae</taxon>
        <taxon>Alistipes</taxon>
    </lineage>
</organism>
<accession>I3YNB2</accession>
<dbReference type="RefSeq" id="WP_014775826.1">
    <property type="nucleotide sequence ID" value="NC_018011.1"/>
</dbReference>
<dbReference type="HOGENOM" id="CLU_751505_0_0_10"/>